<comment type="similarity">
    <text evidence="1">Belongs to the transglycosylase Slt family.</text>
</comment>
<evidence type="ECO:0000256" key="1">
    <source>
        <dbReference type="ARBA" id="ARBA00007734"/>
    </source>
</evidence>
<dbReference type="KEGG" id="tzo:THMIRHAT_19500"/>
<dbReference type="Pfam" id="PF01464">
    <property type="entry name" value="SLT"/>
    <property type="match status" value="1"/>
</dbReference>
<dbReference type="GO" id="GO:0016020">
    <property type="term" value="C:membrane"/>
    <property type="evidence" value="ECO:0007669"/>
    <property type="project" value="InterPro"/>
</dbReference>
<accession>A0A6F8PQ89</accession>
<dbReference type="InterPro" id="IPR008258">
    <property type="entry name" value="Transglycosylase_SLT_dom_1"/>
</dbReference>
<dbReference type="PROSITE" id="PS00922">
    <property type="entry name" value="TRANSGLYCOSYLASE"/>
    <property type="match status" value="1"/>
</dbReference>
<dbReference type="SUPFAM" id="SSF53955">
    <property type="entry name" value="Lysozyme-like"/>
    <property type="match status" value="1"/>
</dbReference>
<evidence type="ECO:0000259" key="2">
    <source>
        <dbReference type="Pfam" id="PF01464"/>
    </source>
</evidence>
<gene>
    <name evidence="4" type="ORF">THMIRHAT_19500</name>
</gene>
<dbReference type="GO" id="GO:0000270">
    <property type="term" value="P:peptidoglycan metabolic process"/>
    <property type="evidence" value="ECO:0007669"/>
    <property type="project" value="InterPro"/>
</dbReference>
<dbReference type="RefSeq" id="WP_173291944.1">
    <property type="nucleotide sequence ID" value="NZ_AP021888.1"/>
</dbReference>
<dbReference type="Proteomes" id="UP000501466">
    <property type="component" value="Chromosome"/>
</dbReference>
<dbReference type="PROSITE" id="PS51257">
    <property type="entry name" value="PROKAR_LIPOPROTEIN"/>
    <property type="match status" value="1"/>
</dbReference>
<feature type="domain" description="Transglycosylase SLT" evidence="2">
    <location>
        <begin position="220"/>
        <end position="345"/>
    </location>
</feature>
<evidence type="ECO:0000313" key="5">
    <source>
        <dbReference type="Proteomes" id="UP000501466"/>
    </source>
</evidence>
<dbReference type="CDD" id="cd16893">
    <property type="entry name" value="LT_MltC_MltE"/>
    <property type="match status" value="1"/>
</dbReference>
<evidence type="ECO:0000313" key="4">
    <source>
        <dbReference type="EMBL" id="BBP44204.1"/>
    </source>
</evidence>
<dbReference type="InterPro" id="IPR023346">
    <property type="entry name" value="Lysozyme-like_dom_sf"/>
</dbReference>
<dbReference type="InterPro" id="IPR000189">
    <property type="entry name" value="Transglyc_AS"/>
</dbReference>
<dbReference type="InterPro" id="IPR024570">
    <property type="entry name" value="Murein_transglycosylaseC_N"/>
</dbReference>
<dbReference type="AlphaFoldDB" id="A0A6F8PQ89"/>
<name>A0A6F8PQ89_9GAMM</name>
<feature type="domain" description="Murein transglycosylase-C N-terminal" evidence="3">
    <location>
        <begin position="66"/>
        <end position="215"/>
    </location>
</feature>
<organism evidence="4 5">
    <name type="scientific">Thiosulfativibrio zosterae</name>
    <dbReference type="NCBI Taxonomy" id="2675053"/>
    <lineage>
        <taxon>Bacteria</taxon>
        <taxon>Pseudomonadati</taxon>
        <taxon>Pseudomonadota</taxon>
        <taxon>Gammaproteobacteria</taxon>
        <taxon>Thiotrichales</taxon>
        <taxon>Piscirickettsiaceae</taxon>
        <taxon>Thiosulfativibrio</taxon>
    </lineage>
</organism>
<reference evidence="5" key="1">
    <citation type="submission" date="2019-11" db="EMBL/GenBank/DDBJ databases">
        <title>Isolation and characterization of two novel species in the genus Thiomicrorhabdus.</title>
        <authorList>
            <person name="Mochizuki J."/>
            <person name="Kojima H."/>
            <person name="Fukui M."/>
        </authorList>
    </citation>
    <scope>NUCLEOTIDE SEQUENCE [LARGE SCALE GENOMIC DNA]</scope>
    <source>
        <strain evidence="5">AkT22</strain>
    </source>
</reference>
<dbReference type="GO" id="GO:0008933">
    <property type="term" value="F:peptidoglycan lytic transglycosylase activity"/>
    <property type="evidence" value="ECO:0007669"/>
    <property type="project" value="InterPro"/>
</dbReference>
<keyword evidence="5" id="KW-1185">Reference proteome</keyword>
<dbReference type="PANTHER" id="PTHR37423">
    <property type="entry name" value="SOLUBLE LYTIC MUREIN TRANSGLYCOSYLASE-RELATED"/>
    <property type="match status" value="1"/>
</dbReference>
<dbReference type="Gene3D" id="1.10.530.10">
    <property type="match status" value="1"/>
</dbReference>
<protein>
    <submittedName>
        <fullName evidence="4">Membrane-bound lytic murein transglycosylase C</fullName>
    </submittedName>
</protein>
<dbReference type="PANTHER" id="PTHR37423:SF2">
    <property type="entry name" value="MEMBRANE-BOUND LYTIC MUREIN TRANSGLYCOSYLASE C"/>
    <property type="match status" value="1"/>
</dbReference>
<dbReference type="EMBL" id="AP021888">
    <property type="protein sequence ID" value="BBP44204.1"/>
    <property type="molecule type" value="Genomic_DNA"/>
</dbReference>
<proteinExistence type="inferred from homology"/>
<sequence>MNRRQFLTALSSLGGLGSLGLLSACTPAEIKRGVTTSQSLVKGDVPKVLSAQIPKTGIAEIDGLIQSQLKQLIKELSKTWGDKKVATPKEYVKYTDHYQSRAIINFSTRTIQVETLAAQNATSTLKSAIVATLLTSEDPSTVDLLSDKAVEIGQKPFLSGLVLDQDNKSIETQWRAERYADLLLRSMKNDTYNGKSRHFVLFNMVKDTQAKQEHKYAITVQRQSQRFGIQKSLIYAIIQTESDFNPYAMSPIPAYGLMQIVPQSAGRDAHELLYNKAGTPTKNTLFNAEKNIEFGTAYLHILFNRYLVKVKNSVAREYCCIAAYNTGSGNVLKAFDSDRTQALKKINNMNSQEVYNHLRKHLKYEEARNYLRKVVKNKKNFG</sequence>
<evidence type="ECO:0000259" key="3">
    <source>
        <dbReference type="Pfam" id="PF11873"/>
    </source>
</evidence>
<dbReference type="Pfam" id="PF11873">
    <property type="entry name" value="Mltc_N"/>
    <property type="match status" value="1"/>
</dbReference>